<dbReference type="Pfam" id="PF08447">
    <property type="entry name" value="PAS_3"/>
    <property type="match status" value="4"/>
</dbReference>
<evidence type="ECO:0000256" key="10">
    <source>
        <dbReference type="ARBA" id="ARBA00023012"/>
    </source>
</evidence>
<dbReference type="GO" id="GO:0005524">
    <property type="term" value="F:ATP binding"/>
    <property type="evidence" value="ECO:0007669"/>
    <property type="project" value="UniProtKB-KW"/>
</dbReference>
<comment type="similarity">
    <text evidence="3">In the N-terminal section; belongs to the phytochrome family.</text>
</comment>
<evidence type="ECO:0000256" key="13">
    <source>
        <dbReference type="ARBA" id="ARBA00074306"/>
    </source>
</evidence>
<feature type="domain" description="Histidine kinase" evidence="16">
    <location>
        <begin position="1444"/>
        <end position="1669"/>
    </location>
</feature>
<dbReference type="OrthoDB" id="459598at2"/>
<accession>B7K9A5</accession>
<dbReference type="RefSeq" id="WP_012597538.1">
    <property type="nucleotide sequence ID" value="NC_011729.1"/>
</dbReference>
<keyword evidence="6 20" id="KW-0808">Transferase</keyword>
<dbReference type="FunFam" id="3.30.565.10:FF:000010">
    <property type="entry name" value="Sensor histidine kinase RcsC"/>
    <property type="match status" value="1"/>
</dbReference>
<protein>
    <recommendedName>
        <fullName evidence="13">Circadian input-output histidine kinase CikA</fullName>
        <ecNumber evidence="4">2.7.13.3</ecNumber>
    </recommendedName>
</protein>
<dbReference type="CDD" id="cd00082">
    <property type="entry name" value="HisKA"/>
    <property type="match status" value="1"/>
</dbReference>
<dbReference type="KEGG" id="cyc:PCC7424_0118"/>
<keyword evidence="10" id="KW-0902">Two-component regulatory system</keyword>
<evidence type="ECO:0000256" key="8">
    <source>
        <dbReference type="ARBA" id="ARBA00022777"/>
    </source>
</evidence>
<keyword evidence="21" id="KW-1185">Reference proteome</keyword>
<dbReference type="eggNOG" id="COG5002">
    <property type="taxonomic scope" value="Bacteria"/>
</dbReference>
<dbReference type="PROSITE" id="PS50113">
    <property type="entry name" value="PAC"/>
    <property type="match status" value="5"/>
</dbReference>
<proteinExistence type="inferred from homology"/>
<dbReference type="Pfam" id="PF08448">
    <property type="entry name" value="PAS_4"/>
    <property type="match status" value="1"/>
</dbReference>
<evidence type="ECO:0000256" key="4">
    <source>
        <dbReference type="ARBA" id="ARBA00012438"/>
    </source>
</evidence>
<evidence type="ECO:0000256" key="3">
    <source>
        <dbReference type="ARBA" id="ARBA00006402"/>
    </source>
</evidence>
<dbReference type="SUPFAM" id="SSF55874">
    <property type="entry name" value="ATPase domain of HSP90 chaperone/DNA topoisomerase II/histidine kinase"/>
    <property type="match status" value="1"/>
</dbReference>
<dbReference type="InterPro" id="IPR005467">
    <property type="entry name" value="His_kinase_dom"/>
</dbReference>
<dbReference type="InterPro" id="IPR000014">
    <property type="entry name" value="PAS"/>
</dbReference>
<dbReference type="Proteomes" id="UP000002384">
    <property type="component" value="Chromosome"/>
</dbReference>
<dbReference type="SUPFAM" id="SSF55781">
    <property type="entry name" value="GAF domain-like"/>
    <property type="match status" value="1"/>
</dbReference>
<dbReference type="CDD" id="cd00130">
    <property type="entry name" value="PAS"/>
    <property type="match status" value="8"/>
</dbReference>
<dbReference type="InterPro" id="IPR013656">
    <property type="entry name" value="PAS_4"/>
</dbReference>
<dbReference type="InterPro" id="IPR013655">
    <property type="entry name" value="PAS_fold_3"/>
</dbReference>
<gene>
    <name evidence="20" type="ordered locus">PCC7424_0118</name>
</gene>
<dbReference type="GO" id="GO:0000155">
    <property type="term" value="F:phosphorelay sensor kinase activity"/>
    <property type="evidence" value="ECO:0007669"/>
    <property type="project" value="InterPro"/>
</dbReference>
<dbReference type="Pfam" id="PF02518">
    <property type="entry name" value="HATPase_c"/>
    <property type="match status" value="1"/>
</dbReference>
<dbReference type="EC" id="2.7.13.3" evidence="4"/>
<feature type="modified residue" description="4-aspartylphosphate" evidence="14">
    <location>
        <position position="1743"/>
    </location>
</feature>
<sequence length="1927" mass="224379">MIDFLTGQPNPVQECPYWTILIIDKDIKFHQRIRALLANLNFFSRKFNLVSIYAIENLDKYLNQYSNIALILLSQSWDVAEVINQITEALKTNLFRLILCCENEENLPPISQIINYHITDCLVKDKTTDPELSLTLISALKSYEEVINIANKSQNYRQIKLENIKEKEQKEIKKLRPIKAVLQESEQLFQTMADQAPVMIWISGTDTLCYYFNQVWLDYSGRTLEQEMGNGWAENVHPEDFQYCLDTYLKAFEKRESFQMEYRLRRWDEEYRWLLDHGTPRFSSEGEFLGYIGSCVDISDRKETEKKLQQTRKFLQTVLDYLPIAVFVRDGQKDHFGQYLFWNKTCEHLFGISAEEALGKTRDELFPQEIPDFFRQKDRILFENNNIENIPAEIVESQKLGQRILHTVKLPLYDETHQPKYILGFSEDITDRIKAETERTYLGQLLEASLNEIYVFNAQTLKFQYVNPSALENLGYSWEQMQQMTPLDLKRTFTLTTFKQLILPLKEHQQERLIFETYHYRSDGSVYPVEVHLQLMERPEGNVFLAVILDITERQQAQLALQQAYEQLEIRVQERTAQLEQINQLLRQEVNDRHRIETALCNIALGVTTTNSQIFFQSLVQYMAKALGVEFAIIAKFINEQKKKAKTIAVCIKDEIVDNFEYDLENTPEDDSIQQGLSDYWQQIKQQFPQKDSIQNMDIENYLGVSLLDSEGNAIGLMGVIDTKALDDHKFLTEILQIFAARAVTELERQQAEQNLRESEEKFRQLAENIKEIFYIQDAQTFQTIYVSPTFSEIWGISWDTLYQNPHLWMENIYPPDRAIVRANLQANRNEQEFNYEYRIIRPDGQLRWIWARNFPVKDSSGNIYRIAGIAEDITERKQTQEALKTLNQNLENLVEERTVQLQQIIEQHQQTEEALRKSEERWQLAIYGTNDGLWDWNPQNNELFLSSRWKEMLGYEDHEISSHLREWSSRVHPDDLQEVLRQVMDHLARKTDYYESEYRVRCKDGTYKWTLDRGKAVWDETGKPIRMVGSRRDITDAKQAAEELKRQKEVLQTIFDHIPVMIILFDPTGEIQLVNRALEKTLGWSLEEIQQTDFLVECYPDLQYRQKAINHILYGNGQWQDFKTRVRDGRIIETTWANVELSDETKIGIGQDITIRKRAEAALQETQDRLEFILNNSGAALYTCKATPNLATTFITQGVETMTGYIPEEFIYVPSFWLDHLHPDDQKSILTEVTQLFENGFHTYEYRFQRSDGNYIWVQDRMQVIQDTQGNPIECIGYWFDITHRKRMEEEIRNSEQKLREITSLVPGMVFQFGITSDEKYFFSFASDAVLTIYELTPEQVKEDAQCILALIKPEQLALFQEALEVSRQNLTDFYFEHQITTPSGKEKWVRVSSVPQKLPDQTVIWNGVTIDLTVEKQREAELKQAKEVADLANRAKSEFLANMSHEIRTPMNAILGFCDLLNHLVTDNRGQFYLSAIASAGKTLLALINDILDLSKIEAGKLQLYYEPVNLPTLIQEIYQIFSQKAEEKQIKLLMEIDSSVPTGIIFDEVRLRQILFNVVGNALKFTEEGYVKISLNSYHSETQDQEDSITLKITIEDTGIGIAPEQQTQIFDAFIQSDGQNNRKYGGTGLGLAITKRLTTILGGKIELYSQPNQGSIFSFTFSNVKLIEINLLPQKPVIVNESLEQFLPFDVLIVDDIKSNRNLIQGYFEGSQHKLRFATDGLEAINQVKKYHPNLILLDLRMPRMDGKEVAQYLKSNEKTKDIIIVILTASSLQQEENELKELCDGFLRKPVSRSELVSVLKQLLPLQATLKNPLQNDTLGEHIENISQDSGLEKSEKLSELLALLEGEKNNWEQVCQTMIRRDLKKFAQQLKIWGEDYHYPPLLEYTNLLENYIQSLDVDKLPKTMNAFPEILQALKMIIDS</sequence>
<evidence type="ECO:0000256" key="7">
    <source>
        <dbReference type="ARBA" id="ARBA00022741"/>
    </source>
</evidence>
<feature type="domain" description="PAS" evidence="18">
    <location>
        <begin position="185"/>
        <end position="255"/>
    </location>
</feature>
<dbReference type="STRING" id="65393.PCC7424_0118"/>
<dbReference type="SMART" id="SM00448">
    <property type="entry name" value="REC"/>
    <property type="match status" value="1"/>
</dbReference>
<dbReference type="InterPro" id="IPR011006">
    <property type="entry name" value="CheY-like_superfamily"/>
</dbReference>
<dbReference type="PANTHER" id="PTHR43304:SF1">
    <property type="entry name" value="PAC DOMAIN-CONTAINING PROTEIN"/>
    <property type="match status" value="1"/>
</dbReference>
<name>B7K9A5_GLOC7</name>
<feature type="domain" description="PAC" evidence="19">
    <location>
        <begin position="513"/>
        <end position="563"/>
    </location>
</feature>
<reference evidence="21" key="1">
    <citation type="journal article" date="2011" name="MBio">
        <title>Novel metabolic attributes of the genus Cyanothece, comprising a group of unicellular nitrogen-fixing Cyanobacteria.</title>
        <authorList>
            <person name="Bandyopadhyay A."/>
            <person name="Elvitigala T."/>
            <person name="Welsh E."/>
            <person name="Stockel J."/>
            <person name="Liberton M."/>
            <person name="Min H."/>
            <person name="Sherman L.A."/>
            <person name="Pakrasi H.B."/>
        </authorList>
    </citation>
    <scope>NUCLEOTIDE SEQUENCE [LARGE SCALE GENOMIC DNA]</scope>
    <source>
        <strain evidence="21">PCC 7424</strain>
    </source>
</reference>
<evidence type="ECO:0000313" key="20">
    <source>
        <dbReference type="EMBL" id="ACK68588.1"/>
    </source>
</evidence>
<dbReference type="Pfam" id="PF00989">
    <property type="entry name" value="PAS"/>
    <property type="match status" value="1"/>
</dbReference>
<dbReference type="InterPro" id="IPR003661">
    <property type="entry name" value="HisK_dim/P_dom"/>
</dbReference>
<feature type="domain" description="PAC" evidence="19">
    <location>
        <begin position="1243"/>
        <end position="1295"/>
    </location>
</feature>
<dbReference type="PRINTS" id="PR00344">
    <property type="entry name" value="BCTRLSENSOR"/>
</dbReference>
<dbReference type="NCBIfam" id="TIGR00229">
    <property type="entry name" value="sensory_box"/>
    <property type="match status" value="7"/>
</dbReference>
<dbReference type="GO" id="GO:0016020">
    <property type="term" value="C:membrane"/>
    <property type="evidence" value="ECO:0007669"/>
    <property type="project" value="UniProtKB-SubCell"/>
</dbReference>
<dbReference type="SMART" id="SM00387">
    <property type="entry name" value="HATPase_c"/>
    <property type="match status" value="1"/>
</dbReference>
<dbReference type="FunFam" id="1.10.287.130:FF:000038">
    <property type="entry name" value="Sensory transduction histidine kinase"/>
    <property type="match status" value="1"/>
</dbReference>
<dbReference type="Gene3D" id="3.40.50.2300">
    <property type="match status" value="1"/>
</dbReference>
<evidence type="ECO:0000256" key="5">
    <source>
        <dbReference type="ARBA" id="ARBA00022553"/>
    </source>
</evidence>
<feature type="domain" description="PAS" evidence="18">
    <location>
        <begin position="1167"/>
        <end position="1241"/>
    </location>
</feature>
<feature type="domain" description="PAS" evidence="18">
    <location>
        <begin position="919"/>
        <end position="991"/>
    </location>
</feature>
<dbReference type="Gene3D" id="3.30.450.20">
    <property type="entry name" value="PAS domain"/>
    <property type="match status" value="8"/>
</dbReference>
<feature type="coiled-coil region" evidence="15">
    <location>
        <begin position="1028"/>
        <end position="1055"/>
    </location>
</feature>
<dbReference type="InterPro" id="IPR052162">
    <property type="entry name" value="Sensor_kinase/Photoreceptor"/>
</dbReference>
<dbReference type="Pfam" id="PF13426">
    <property type="entry name" value="PAS_9"/>
    <property type="match status" value="2"/>
</dbReference>
<evidence type="ECO:0000256" key="15">
    <source>
        <dbReference type="SAM" id="Coils"/>
    </source>
</evidence>
<dbReference type="SUPFAM" id="SSF55785">
    <property type="entry name" value="PYP-like sensor domain (PAS domain)"/>
    <property type="match status" value="8"/>
</dbReference>
<feature type="coiled-coil region" evidence="15">
    <location>
        <begin position="870"/>
        <end position="922"/>
    </location>
</feature>
<comment type="subcellular location">
    <subcellularLocation>
        <location evidence="2">Membrane</location>
    </subcellularLocation>
</comment>
<dbReference type="InterPro" id="IPR036890">
    <property type="entry name" value="HATPase_C_sf"/>
</dbReference>
<evidence type="ECO:0000259" key="18">
    <source>
        <dbReference type="PROSITE" id="PS50112"/>
    </source>
</evidence>
<evidence type="ECO:0000256" key="9">
    <source>
        <dbReference type="ARBA" id="ARBA00022840"/>
    </source>
</evidence>
<comment type="catalytic activity">
    <reaction evidence="1">
        <text>ATP + protein L-histidine = ADP + protein N-phospho-L-histidine.</text>
        <dbReference type="EC" id="2.7.13.3"/>
    </reaction>
</comment>
<keyword evidence="15" id="KW-0175">Coiled coil</keyword>
<dbReference type="eggNOG" id="COG2205">
    <property type="taxonomic scope" value="Bacteria"/>
</dbReference>
<evidence type="ECO:0000256" key="14">
    <source>
        <dbReference type="PROSITE-ProRule" id="PRU00169"/>
    </source>
</evidence>
<feature type="domain" description="PAC" evidence="19">
    <location>
        <begin position="258"/>
        <end position="310"/>
    </location>
</feature>
<dbReference type="Pfam" id="PF00512">
    <property type="entry name" value="HisKA"/>
    <property type="match status" value="1"/>
</dbReference>
<dbReference type="EMBL" id="CP001291">
    <property type="protein sequence ID" value="ACK68588.1"/>
    <property type="molecule type" value="Genomic_DNA"/>
</dbReference>
<feature type="coiled-coil region" evidence="15">
    <location>
        <begin position="742"/>
        <end position="769"/>
    </location>
</feature>
<dbReference type="Gene3D" id="1.10.287.130">
    <property type="match status" value="1"/>
</dbReference>
<dbReference type="InterPro" id="IPR035965">
    <property type="entry name" value="PAS-like_dom_sf"/>
</dbReference>
<keyword evidence="11" id="KW-0472">Membrane</keyword>
<dbReference type="HOGENOM" id="CLU_235255_0_0_3"/>
<dbReference type="InterPro" id="IPR036097">
    <property type="entry name" value="HisK_dim/P_sf"/>
</dbReference>
<evidence type="ECO:0000256" key="6">
    <source>
        <dbReference type="ARBA" id="ARBA00022679"/>
    </source>
</evidence>
<feature type="domain" description="PAS" evidence="18">
    <location>
        <begin position="438"/>
        <end position="481"/>
    </location>
</feature>
<dbReference type="GO" id="GO:0006355">
    <property type="term" value="P:regulation of DNA-templated transcription"/>
    <property type="evidence" value="ECO:0007669"/>
    <property type="project" value="InterPro"/>
</dbReference>
<keyword evidence="5 14" id="KW-0597">Phosphoprotein</keyword>
<dbReference type="InterPro" id="IPR004358">
    <property type="entry name" value="Sig_transdc_His_kin-like_C"/>
</dbReference>
<dbReference type="InterPro" id="IPR001610">
    <property type="entry name" value="PAC"/>
</dbReference>
<dbReference type="SUPFAM" id="SSF47384">
    <property type="entry name" value="Homodimeric domain of signal transducing histidine kinase"/>
    <property type="match status" value="1"/>
</dbReference>
<feature type="domain" description="PAC" evidence="19">
    <location>
        <begin position="834"/>
        <end position="886"/>
    </location>
</feature>
<dbReference type="InterPro" id="IPR013767">
    <property type="entry name" value="PAS_fold"/>
</dbReference>
<dbReference type="PROSITE" id="PS50109">
    <property type="entry name" value="HIS_KIN"/>
    <property type="match status" value="1"/>
</dbReference>
<keyword evidence="12" id="KW-0131">Cell cycle</keyword>
<evidence type="ECO:0000256" key="11">
    <source>
        <dbReference type="ARBA" id="ARBA00023136"/>
    </source>
</evidence>
<organism evidence="20 21">
    <name type="scientific">Gloeothece citriformis (strain PCC 7424)</name>
    <name type="common">Cyanothece sp. (strain PCC 7424)</name>
    <dbReference type="NCBI Taxonomy" id="65393"/>
    <lineage>
        <taxon>Bacteria</taxon>
        <taxon>Bacillati</taxon>
        <taxon>Cyanobacteriota</taxon>
        <taxon>Cyanophyceae</taxon>
        <taxon>Oscillatoriophycideae</taxon>
        <taxon>Chroococcales</taxon>
        <taxon>Aphanothecaceae</taxon>
        <taxon>Gloeothece</taxon>
        <taxon>Gloeothece citriformis</taxon>
    </lineage>
</organism>
<keyword evidence="9" id="KW-0067">ATP-binding</keyword>
<dbReference type="PROSITE" id="PS50112">
    <property type="entry name" value="PAS"/>
    <property type="match status" value="7"/>
</dbReference>
<dbReference type="InterPro" id="IPR003594">
    <property type="entry name" value="HATPase_dom"/>
</dbReference>
<dbReference type="PANTHER" id="PTHR43304">
    <property type="entry name" value="PHYTOCHROME-LIKE PROTEIN CPH1"/>
    <property type="match status" value="1"/>
</dbReference>
<evidence type="ECO:0000256" key="12">
    <source>
        <dbReference type="ARBA" id="ARBA00023306"/>
    </source>
</evidence>
<evidence type="ECO:0000259" key="16">
    <source>
        <dbReference type="PROSITE" id="PS50109"/>
    </source>
</evidence>
<dbReference type="InterPro" id="IPR000700">
    <property type="entry name" value="PAS-assoc_C"/>
</dbReference>
<dbReference type="CDD" id="cd16922">
    <property type="entry name" value="HATPase_EvgS-ArcB-TorS-like"/>
    <property type="match status" value="1"/>
</dbReference>
<feature type="domain" description="PAS" evidence="18">
    <location>
        <begin position="311"/>
        <end position="384"/>
    </location>
</feature>
<evidence type="ECO:0000256" key="2">
    <source>
        <dbReference type="ARBA" id="ARBA00004370"/>
    </source>
</evidence>
<evidence type="ECO:0000259" key="17">
    <source>
        <dbReference type="PROSITE" id="PS50110"/>
    </source>
</evidence>
<evidence type="ECO:0000259" key="19">
    <source>
        <dbReference type="PROSITE" id="PS50113"/>
    </source>
</evidence>
<dbReference type="Gene3D" id="3.30.565.10">
    <property type="entry name" value="Histidine kinase-like ATPase, C-terminal domain"/>
    <property type="match status" value="1"/>
</dbReference>
<dbReference type="Pfam" id="PF00072">
    <property type="entry name" value="Response_reg"/>
    <property type="match status" value="1"/>
</dbReference>
<dbReference type="SMART" id="SM00388">
    <property type="entry name" value="HisKA"/>
    <property type="match status" value="1"/>
</dbReference>
<keyword evidence="8 20" id="KW-0418">Kinase</keyword>
<dbReference type="SMART" id="SM00091">
    <property type="entry name" value="PAS"/>
    <property type="match status" value="8"/>
</dbReference>
<keyword evidence="7" id="KW-0547">Nucleotide-binding</keyword>
<dbReference type="FunFam" id="3.30.450.20:FF:000099">
    <property type="entry name" value="Sensory box sensor histidine kinase"/>
    <property type="match status" value="1"/>
</dbReference>
<dbReference type="InterPro" id="IPR001789">
    <property type="entry name" value="Sig_transdc_resp-reg_receiver"/>
</dbReference>
<dbReference type="SUPFAM" id="SSF52172">
    <property type="entry name" value="CheY-like"/>
    <property type="match status" value="1"/>
</dbReference>
<feature type="domain" description="PAC" evidence="19">
    <location>
        <begin position="995"/>
        <end position="1047"/>
    </location>
</feature>
<feature type="domain" description="PAS" evidence="18">
    <location>
        <begin position="759"/>
        <end position="832"/>
    </location>
</feature>
<dbReference type="eggNOG" id="COG2202">
    <property type="taxonomic scope" value="Bacteria"/>
</dbReference>
<evidence type="ECO:0000313" key="21">
    <source>
        <dbReference type="Proteomes" id="UP000002384"/>
    </source>
</evidence>
<feature type="domain" description="Response regulatory" evidence="17">
    <location>
        <begin position="1694"/>
        <end position="1809"/>
    </location>
</feature>
<feature type="domain" description="PAS" evidence="18">
    <location>
        <begin position="1048"/>
        <end position="1098"/>
    </location>
</feature>
<evidence type="ECO:0000256" key="1">
    <source>
        <dbReference type="ARBA" id="ARBA00000085"/>
    </source>
</evidence>
<dbReference type="PROSITE" id="PS50110">
    <property type="entry name" value="RESPONSE_REGULATORY"/>
    <property type="match status" value="1"/>
</dbReference>
<dbReference type="SMART" id="SM00086">
    <property type="entry name" value="PAC"/>
    <property type="match status" value="7"/>
</dbReference>